<gene>
    <name evidence="2" type="ORF">AABD04_07685</name>
</gene>
<dbReference type="EMBL" id="JBBPCN010000001">
    <property type="protein sequence ID" value="MEK8070725.1"/>
    <property type="molecule type" value="Genomic_DNA"/>
</dbReference>
<accession>A0ABU9CWH7</accession>
<dbReference type="InterPro" id="IPR004919">
    <property type="entry name" value="GmrSD_N"/>
</dbReference>
<evidence type="ECO:0000259" key="1">
    <source>
        <dbReference type="Pfam" id="PF03235"/>
    </source>
</evidence>
<protein>
    <submittedName>
        <fullName evidence="2">DUF262 domain-containing protein</fullName>
    </submittedName>
</protein>
<dbReference type="PANTHER" id="PTHR35149:SF2">
    <property type="entry name" value="DUF262 DOMAIN-CONTAINING PROTEIN"/>
    <property type="match status" value="1"/>
</dbReference>
<dbReference type="PANTHER" id="PTHR35149">
    <property type="entry name" value="SLL5132 PROTEIN"/>
    <property type="match status" value="1"/>
</dbReference>
<evidence type="ECO:0000313" key="3">
    <source>
        <dbReference type="Proteomes" id="UP001456513"/>
    </source>
</evidence>
<evidence type="ECO:0000313" key="2">
    <source>
        <dbReference type="EMBL" id="MEK8070725.1"/>
    </source>
</evidence>
<name>A0ABU9CWH7_9NOCA</name>
<dbReference type="RefSeq" id="WP_341440746.1">
    <property type="nucleotide sequence ID" value="NZ_JBBPCN010000001.1"/>
</dbReference>
<proteinExistence type="predicted"/>
<comment type="caution">
    <text evidence="2">The sequence shown here is derived from an EMBL/GenBank/DDBJ whole genome shotgun (WGS) entry which is preliminary data.</text>
</comment>
<keyword evidence="3" id="KW-1185">Reference proteome</keyword>
<sequence>MDLKATAQRLRNLFEGEQCLVVPVFQRPYVWTRTRNWEPLWNDITEMVDRFSTDEDAEPHFLGAVVLDATEKDSADISVRQVIDGQQRVTTLQVVLCAVRDAMIATDAQARLVRALRSLTSNDEGLSDADFAPFKVWPTLRDRTEFRSIVSGDAPGPGDSRLRDAYDYFLGATLAFLEESRTDPERTASLVKVLRTGLQVVVIELAATDNAQVIFESLNDRGTPLLPSDLVKNSLFQLLERSGADVEQVFDDHWRRLETDFWREEIRQGRLIRSRLDAFFGHYLTMCSGQEVLSTELFTAFKALTANSGREDLVERIEHIATNSDAYRRIIVRSAGATHQKLMDVAEALDTSVLAPVVLYLEQHSSSDDRSAAYAHIESWLVRRAVLRSTSKNYNRMLLDLLKALRGADAPFEPVVKNFLLSNTSESGRWPSNKEMRDVLISTPLYKNLTRARSKLVIRGCEAGLLIASGIAAEPAPDTFEVAQLLVGDDVRSDALRNSIGNLGLVNSPRPRGIATVTSWVERERFFPKDDFLVNALALSEISDAAVAVRAAAMADAFCRRWTHPDSKSIPPPPAALAPAVQSALDELCDRFANLPIGTALPYDTLSLSTEIDQQDVDAELNSLINGVELLKLGDRFFIEKIGEIKASD</sequence>
<organism evidence="2 3">
    <name type="scientific">Rhodococcus navarretei</name>
    <dbReference type="NCBI Taxonomy" id="3128981"/>
    <lineage>
        <taxon>Bacteria</taxon>
        <taxon>Bacillati</taxon>
        <taxon>Actinomycetota</taxon>
        <taxon>Actinomycetes</taxon>
        <taxon>Mycobacteriales</taxon>
        <taxon>Nocardiaceae</taxon>
        <taxon>Rhodococcus</taxon>
    </lineage>
</organism>
<feature type="domain" description="GmrSD restriction endonucleases N-terminal" evidence="1">
    <location>
        <begin position="11"/>
        <end position="236"/>
    </location>
</feature>
<dbReference type="Pfam" id="PF03235">
    <property type="entry name" value="GmrSD_N"/>
    <property type="match status" value="1"/>
</dbReference>
<dbReference type="Proteomes" id="UP001456513">
    <property type="component" value="Unassembled WGS sequence"/>
</dbReference>
<reference evidence="2 3" key="1">
    <citation type="submission" date="2024-03" db="EMBL/GenBank/DDBJ databases">
        <title>Rhodococcus navarretei sp. nov. and Pseudarthrobacter quantumdoti sp. nov., two new species with the ability to biosynthesize Quantum Dots isolated from soil samples at Union Glacier, Antarctica.</title>
        <authorList>
            <person name="Vargas M."/>
        </authorList>
    </citation>
    <scope>NUCLEOTIDE SEQUENCE [LARGE SCALE GENOMIC DNA]</scope>
    <source>
        <strain evidence="2 3">EXRC-4A-4</strain>
    </source>
</reference>